<feature type="domain" description="Glycosyltransferase subfamily 4-like N-terminal" evidence="5">
    <location>
        <begin position="15"/>
        <end position="177"/>
    </location>
</feature>
<dbReference type="CDD" id="cd03821">
    <property type="entry name" value="GT4_Bme6-like"/>
    <property type="match status" value="1"/>
</dbReference>
<feature type="domain" description="Glycosyl transferase family 1" evidence="4">
    <location>
        <begin position="202"/>
        <end position="365"/>
    </location>
</feature>
<proteinExistence type="inferred from homology"/>
<dbReference type="EMBL" id="JAECZC010000002">
    <property type="protein sequence ID" value="MBH8561036.1"/>
    <property type="molecule type" value="Genomic_DNA"/>
</dbReference>
<evidence type="ECO:0000256" key="1">
    <source>
        <dbReference type="ARBA" id="ARBA00009481"/>
    </source>
</evidence>
<evidence type="ECO:0000313" key="6">
    <source>
        <dbReference type="EMBL" id="MBH8561036.1"/>
    </source>
</evidence>
<dbReference type="RefSeq" id="WP_198123063.1">
    <property type="nucleotide sequence ID" value="NZ_JAECZC010000002.1"/>
</dbReference>
<dbReference type="Proteomes" id="UP000632766">
    <property type="component" value="Unassembled WGS sequence"/>
</dbReference>
<reference evidence="6 7" key="1">
    <citation type="journal article" date="2021" name="Int. J. Syst. Evol. Microbiol.">
        <title>Amazonocrinis nigriterrae gen. nov., sp. nov., Atlanticothrix silvestris gen. nov., sp. nov. and Dendronalium phyllosphericum gen. nov., sp. nov., nostocacean cyanobacteria from Brazilian environments.</title>
        <authorList>
            <person name="Alvarenga D.O."/>
            <person name="Andreote A.P.D."/>
            <person name="Branco L.H.Z."/>
            <person name="Delbaje E."/>
            <person name="Cruz R.B."/>
            <person name="Varani A.M."/>
            <person name="Fiore M.F."/>
        </authorList>
    </citation>
    <scope>NUCLEOTIDE SEQUENCE [LARGE SCALE GENOMIC DNA]</scope>
    <source>
        <strain evidence="6 7">CENA67</strain>
    </source>
</reference>
<keyword evidence="2" id="KW-0328">Glycosyltransferase</keyword>
<dbReference type="PANTHER" id="PTHR12526:SF640">
    <property type="entry name" value="COLANIC ACID BIOSYNTHESIS GLYCOSYLTRANSFERASE WCAL-RELATED"/>
    <property type="match status" value="1"/>
</dbReference>
<organism evidence="6 7">
    <name type="scientific">Amazonocrinis nigriterrae CENA67</name>
    <dbReference type="NCBI Taxonomy" id="2794033"/>
    <lineage>
        <taxon>Bacteria</taxon>
        <taxon>Bacillati</taxon>
        <taxon>Cyanobacteriota</taxon>
        <taxon>Cyanophyceae</taxon>
        <taxon>Nostocales</taxon>
        <taxon>Nostocaceae</taxon>
        <taxon>Amazonocrinis</taxon>
        <taxon>Amazonocrinis nigriterrae</taxon>
    </lineage>
</organism>
<accession>A0A8J7L946</accession>
<comment type="similarity">
    <text evidence="1">Belongs to the glycosyltransferase group 1 family. Glycosyltransferase 4 subfamily.</text>
</comment>
<dbReference type="AlphaFoldDB" id="A0A8J7L946"/>
<protein>
    <submittedName>
        <fullName evidence="6">Glycosyltransferase</fullName>
    </submittedName>
</protein>
<dbReference type="SUPFAM" id="SSF53756">
    <property type="entry name" value="UDP-Glycosyltransferase/glycogen phosphorylase"/>
    <property type="match status" value="1"/>
</dbReference>
<keyword evidence="3" id="KW-0808">Transferase</keyword>
<dbReference type="PANTHER" id="PTHR12526">
    <property type="entry name" value="GLYCOSYLTRANSFERASE"/>
    <property type="match status" value="1"/>
</dbReference>
<evidence type="ECO:0000313" key="7">
    <source>
        <dbReference type="Proteomes" id="UP000632766"/>
    </source>
</evidence>
<sequence length="396" mass="44676">MRVLHVIPSVPQIRGGPSLAVLDMVKALRAKNVDAEIATTNDNGDGLLDVPLQKRVEYQQVPVWFFPRFSPTVKFLREYAFSWQLTVWLWHNISQYDLLHIHAIFSYASTIAMVIARCQNIPYIVIPHGLLCEWSLQQSALRKQIYLRLIEQANLNHSQAIHLTSQLEQQEVDQLGLNVPSFVLPHGFSQPQLILNARYLLRQHLNIPVDEPIILFLSRLHPKKGLHYLIPALGKLTDYRFTFVIAGSGAKEYEAEIEALTISTGIRDRTHFTGFVAGETKNLLIQGSDLFVLTSHAENFGLSVLESLAVGVPVLVTPGVALAAFVEQHQLGYVPQLDVLAIAKTIEQYLTHPQAAQDMGDRARQIILEQYTWDKVAMKMRGIYQDIILNHTVKTA</sequence>
<comment type="caution">
    <text evidence="6">The sequence shown here is derived from an EMBL/GenBank/DDBJ whole genome shotgun (WGS) entry which is preliminary data.</text>
</comment>
<dbReference type="GO" id="GO:0016757">
    <property type="term" value="F:glycosyltransferase activity"/>
    <property type="evidence" value="ECO:0007669"/>
    <property type="project" value="UniProtKB-KW"/>
</dbReference>
<dbReference type="Pfam" id="PF00534">
    <property type="entry name" value="Glycos_transf_1"/>
    <property type="match status" value="1"/>
</dbReference>
<name>A0A8J7L946_9NOST</name>
<dbReference type="Pfam" id="PF13579">
    <property type="entry name" value="Glyco_trans_4_4"/>
    <property type="match status" value="1"/>
</dbReference>
<evidence type="ECO:0000259" key="4">
    <source>
        <dbReference type="Pfam" id="PF00534"/>
    </source>
</evidence>
<dbReference type="InterPro" id="IPR028098">
    <property type="entry name" value="Glyco_trans_4-like_N"/>
</dbReference>
<dbReference type="Gene3D" id="3.40.50.2000">
    <property type="entry name" value="Glycogen Phosphorylase B"/>
    <property type="match status" value="2"/>
</dbReference>
<evidence type="ECO:0000256" key="2">
    <source>
        <dbReference type="ARBA" id="ARBA00022676"/>
    </source>
</evidence>
<evidence type="ECO:0000256" key="3">
    <source>
        <dbReference type="ARBA" id="ARBA00022679"/>
    </source>
</evidence>
<keyword evidence="7" id="KW-1185">Reference proteome</keyword>
<dbReference type="InterPro" id="IPR001296">
    <property type="entry name" value="Glyco_trans_1"/>
</dbReference>
<evidence type="ECO:0000259" key="5">
    <source>
        <dbReference type="Pfam" id="PF13579"/>
    </source>
</evidence>
<gene>
    <name evidence="6" type="ORF">I8748_02380</name>
</gene>